<protein>
    <submittedName>
        <fullName evidence="2">Thioredoxin domain-containing protein</fullName>
    </submittedName>
</protein>
<sequence length="218" mass="24320">MNKTLIPALAVVVALGGGGWWYMSQGQNQVTATTAQAQGRAHQIHALDIPLGNPDASVVVVEYSSFTCPHCASFNQGAYRQIKEEFIDTDQILYLKREVYFDRYGLWAAMVARCGGEQRYHGLVELIYEQQRVWAGSNDPMEVASNLRRLGRQAGMNDAEVNACLEDAEKALELTEFYQANAEADNIRATPTFMINGQQYSNMPFAEFQRVLNEQLGG</sequence>
<dbReference type="Pfam" id="PF13462">
    <property type="entry name" value="Thioredoxin_4"/>
    <property type="match status" value="1"/>
</dbReference>
<evidence type="ECO:0000259" key="1">
    <source>
        <dbReference type="Pfam" id="PF13462"/>
    </source>
</evidence>
<evidence type="ECO:0000313" key="3">
    <source>
        <dbReference type="Proteomes" id="UP001431784"/>
    </source>
</evidence>
<accession>A0ABT5TEV6</accession>
<feature type="domain" description="Thioredoxin-like fold" evidence="1">
    <location>
        <begin position="49"/>
        <end position="213"/>
    </location>
</feature>
<evidence type="ECO:0000313" key="2">
    <source>
        <dbReference type="EMBL" id="MDD7972438.1"/>
    </source>
</evidence>
<organism evidence="2 3">
    <name type="scientific">Roseinatronobacter alkalisoli</name>
    <dbReference type="NCBI Taxonomy" id="3028235"/>
    <lineage>
        <taxon>Bacteria</taxon>
        <taxon>Pseudomonadati</taxon>
        <taxon>Pseudomonadota</taxon>
        <taxon>Alphaproteobacteria</taxon>
        <taxon>Rhodobacterales</taxon>
        <taxon>Paracoccaceae</taxon>
        <taxon>Roseinatronobacter</taxon>
    </lineage>
</organism>
<keyword evidence="3" id="KW-1185">Reference proteome</keyword>
<comment type="caution">
    <text evidence="2">The sequence shown here is derived from an EMBL/GenBank/DDBJ whole genome shotgun (WGS) entry which is preliminary data.</text>
</comment>
<dbReference type="InterPro" id="IPR036249">
    <property type="entry name" value="Thioredoxin-like_sf"/>
</dbReference>
<dbReference type="EMBL" id="JAQZSM010000015">
    <property type="protein sequence ID" value="MDD7972438.1"/>
    <property type="molecule type" value="Genomic_DNA"/>
</dbReference>
<dbReference type="SUPFAM" id="SSF52833">
    <property type="entry name" value="Thioredoxin-like"/>
    <property type="match status" value="1"/>
</dbReference>
<dbReference type="Proteomes" id="UP001431784">
    <property type="component" value="Unassembled WGS sequence"/>
</dbReference>
<dbReference type="Gene3D" id="3.40.30.10">
    <property type="entry name" value="Glutaredoxin"/>
    <property type="match status" value="1"/>
</dbReference>
<dbReference type="InterPro" id="IPR012336">
    <property type="entry name" value="Thioredoxin-like_fold"/>
</dbReference>
<proteinExistence type="predicted"/>
<name>A0ABT5TEV6_9RHOB</name>
<reference evidence="2" key="1">
    <citation type="submission" date="2023-02" db="EMBL/GenBank/DDBJ databases">
        <title>Description of Roseinatronobacter alkalisoli sp. nov., an alkaliphilic bacerium isolated from soda soil.</title>
        <authorList>
            <person name="Wei W."/>
        </authorList>
    </citation>
    <scope>NUCLEOTIDE SEQUENCE</scope>
    <source>
        <strain evidence="2">HJB301</strain>
    </source>
</reference>
<gene>
    <name evidence="2" type="ORF">PUT78_15165</name>
</gene>
<dbReference type="RefSeq" id="WP_274353109.1">
    <property type="nucleotide sequence ID" value="NZ_JAQZSM010000015.1"/>
</dbReference>